<feature type="transmembrane region" description="Helical" evidence="1">
    <location>
        <begin position="113"/>
        <end position="136"/>
    </location>
</feature>
<evidence type="ECO:0000313" key="2">
    <source>
        <dbReference type="EMBL" id="MCL7940475.1"/>
    </source>
</evidence>
<dbReference type="InterPro" id="IPR010331">
    <property type="entry name" value="ExoD"/>
</dbReference>
<dbReference type="RefSeq" id="WP_250060528.1">
    <property type="nucleotide sequence ID" value="NZ_JAMJPK010000003.1"/>
</dbReference>
<keyword evidence="1" id="KW-0472">Membrane</keyword>
<accession>A0ABT0T257</accession>
<reference evidence="2" key="1">
    <citation type="submission" date="2022-05" db="EMBL/GenBank/DDBJ databases">
        <title>Halomonas geminus sp. nov. and Halomonas llamarensis sp. nov. isolated from high-altitude salars of the Atacama Desert.</title>
        <authorList>
            <person name="Hintersatz C."/>
            <person name="Rojas L.A."/>
            <person name="Wei T.-S."/>
            <person name="Kutschke S."/>
            <person name="Lehmann F."/>
            <person name="Jain R."/>
            <person name="Pollmann K."/>
        </authorList>
    </citation>
    <scope>NUCLEOTIDE SEQUENCE</scope>
    <source>
        <strain evidence="2">ATCH28</strain>
    </source>
</reference>
<dbReference type="Pfam" id="PF06055">
    <property type="entry name" value="ExoD"/>
    <property type="match status" value="1"/>
</dbReference>
<evidence type="ECO:0000256" key="1">
    <source>
        <dbReference type="SAM" id="Phobius"/>
    </source>
</evidence>
<sequence>MSLADVLRALPGHLKDQRPTLGDILVVLDERAIPLALLLFAIPAIVPTPGIPAGMVFGSALAFIGIQMAIGTKRVRLPTGIAQLRIGRQQLERILGRATPHLEKLERRLSVRLGCLSTPLAIRSIGVVIFILALLIALPIPFGNTLPGLAVLILSLGLAQRDGIAVAAGLGLALVSGVVSAAIIGGSWWLIEIFVKESLLTSA</sequence>
<dbReference type="PANTHER" id="PTHR41795:SF1">
    <property type="entry name" value="EXOPOLYSACCHARIDE SYNTHESIS PROTEIN"/>
    <property type="match status" value="1"/>
</dbReference>
<dbReference type="Proteomes" id="UP001165369">
    <property type="component" value="Unassembled WGS sequence"/>
</dbReference>
<gene>
    <name evidence="2" type="ORF">M8009_09210</name>
</gene>
<protein>
    <submittedName>
        <fullName evidence="2">Exopolysaccharide biosynthesis protein</fullName>
    </submittedName>
</protein>
<name>A0ABT0T257_9GAMM</name>
<keyword evidence="1" id="KW-0812">Transmembrane</keyword>
<feature type="transmembrane region" description="Helical" evidence="1">
    <location>
        <begin position="166"/>
        <end position="191"/>
    </location>
</feature>
<dbReference type="PANTHER" id="PTHR41795">
    <property type="entry name" value="EXOPOLYSACCHARIDE SYNTHESIS PROTEIN"/>
    <property type="match status" value="1"/>
</dbReference>
<dbReference type="PIRSF" id="PIRSF033239">
    <property type="entry name" value="ExoD"/>
    <property type="match status" value="1"/>
</dbReference>
<proteinExistence type="predicted"/>
<evidence type="ECO:0000313" key="3">
    <source>
        <dbReference type="Proteomes" id="UP001165369"/>
    </source>
</evidence>
<dbReference type="EMBL" id="JAMJPK010000003">
    <property type="protein sequence ID" value="MCL7940475.1"/>
    <property type="molecule type" value="Genomic_DNA"/>
</dbReference>
<organism evidence="2 3">
    <name type="scientific">Halomonas gemina</name>
    <dbReference type="NCBI Taxonomy" id="2945105"/>
    <lineage>
        <taxon>Bacteria</taxon>
        <taxon>Pseudomonadati</taxon>
        <taxon>Pseudomonadota</taxon>
        <taxon>Gammaproteobacteria</taxon>
        <taxon>Oceanospirillales</taxon>
        <taxon>Halomonadaceae</taxon>
        <taxon>Halomonas</taxon>
    </lineage>
</organism>
<comment type="caution">
    <text evidence="2">The sequence shown here is derived from an EMBL/GenBank/DDBJ whole genome shotgun (WGS) entry which is preliminary data.</text>
</comment>
<feature type="transmembrane region" description="Helical" evidence="1">
    <location>
        <begin position="51"/>
        <end position="70"/>
    </location>
</feature>
<keyword evidence="1" id="KW-1133">Transmembrane helix</keyword>
<keyword evidence="3" id="KW-1185">Reference proteome</keyword>